<comment type="subcellular location">
    <subcellularLocation>
        <location evidence="1">Cell membrane</location>
        <topology evidence="1">Multi-pass membrane protein</topology>
    </subcellularLocation>
</comment>
<keyword evidence="2" id="KW-0813">Transport</keyword>
<feature type="transmembrane region" description="Helical" evidence="6">
    <location>
        <begin position="303"/>
        <end position="323"/>
    </location>
</feature>
<dbReference type="Pfam" id="PF07690">
    <property type="entry name" value="MFS_1"/>
    <property type="match status" value="1"/>
</dbReference>
<evidence type="ECO:0000313" key="9">
    <source>
        <dbReference type="Proteomes" id="UP001455384"/>
    </source>
</evidence>
<keyword evidence="9" id="KW-1185">Reference proteome</keyword>
<evidence type="ECO:0000259" key="7">
    <source>
        <dbReference type="PROSITE" id="PS50850"/>
    </source>
</evidence>
<feature type="transmembrane region" description="Helical" evidence="6">
    <location>
        <begin position="329"/>
        <end position="356"/>
    </location>
</feature>
<feature type="transmembrane region" description="Helical" evidence="6">
    <location>
        <begin position="91"/>
        <end position="110"/>
    </location>
</feature>
<dbReference type="RefSeq" id="WP_342388898.1">
    <property type="nucleotide sequence ID" value="NZ_CP138333.2"/>
</dbReference>
<sequence>MNKDHGLDVYIGNPDKKARLYRRTLLIVVISQIFGGAGLAAGITVGALLAQDMLGTDSLAGLPVGLFTLGSALAAFLVGRLSQRMGRRTGLAAGFMAGGLGAAGVVAAAIMESPMLLFTSFFIYGAGTATNLQARYAGTDLAEKHQRATSVSIAMVSTTLGAVAGPNLVGVMGDFARMINVPELAGPFILAGAAFITAGLVLLLFLRPDPFKVARVLEAERQRVGTIDETERTENDQRGIVLAALIMVVTQIVMVAVMTMTPVHMGNHGHDLGAIGMVIGFHIAGMYLPSLFTGILIDKIGRVAMTIAAAVILLIAGIIAAVAPGESLAMMAISLTLLGVGWNLGLISGTTILVDATVPDSRAKTQGTVDVLIALSGAAGGALSGIVAAGAGFGFLSIAGGVLALGLIPALYLMHPEKN</sequence>
<feature type="domain" description="Major facilitator superfamily (MFS) profile" evidence="7">
    <location>
        <begin position="24"/>
        <end position="418"/>
    </location>
</feature>
<organism evidence="8 9">
    <name type="scientific">Salinicoccus bachuensis</name>
    <dbReference type="NCBI Taxonomy" id="3136731"/>
    <lineage>
        <taxon>Bacteria</taxon>
        <taxon>Bacillati</taxon>
        <taxon>Bacillota</taxon>
        <taxon>Bacilli</taxon>
        <taxon>Bacillales</taxon>
        <taxon>Staphylococcaceae</taxon>
        <taxon>Salinicoccus</taxon>
    </lineage>
</organism>
<name>A0ABZ3CJY9_9STAP</name>
<accession>A0ABZ3CJY9</accession>
<reference evidence="9" key="1">
    <citation type="submission" date="2023-10" db="EMBL/GenBank/DDBJ databases">
        <title>Genome analysis and identification of Salinococcus sp. Bachu38 nov., a PGPR from the rhizosphere of Tamarix.</title>
        <authorList>
            <person name="Liang Z."/>
            <person name="Zhang X."/>
            <person name="Jia J."/>
            <person name="Chen X."/>
            <person name="Wang Y."/>
            <person name="Wang Q."/>
            <person name="Wang R."/>
        </authorList>
    </citation>
    <scope>NUCLEOTIDE SEQUENCE [LARGE SCALE GENOMIC DNA]</scope>
    <source>
        <strain evidence="9">Bachu38</strain>
    </source>
</reference>
<feature type="transmembrane region" description="Helical" evidence="6">
    <location>
        <begin position="116"/>
        <end position="136"/>
    </location>
</feature>
<evidence type="ECO:0000256" key="1">
    <source>
        <dbReference type="ARBA" id="ARBA00004651"/>
    </source>
</evidence>
<dbReference type="Gene3D" id="1.20.1250.20">
    <property type="entry name" value="MFS general substrate transporter like domains"/>
    <property type="match status" value="1"/>
</dbReference>
<dbReference type="InterPro" id="IPR036259">
    <property type="entry name" value="MFS_trans_sf"/>
</dbReference>
<feature type="transmembrane region" description="Helical" evidence="6">
    <location>
        <begin position="395"/>
        <end position="414"/>
    </location>
</feature>
<gene>
    <name evidence="8" type="ORF">RQP18_04100</name>
</gene>
<keyword evidence="5 6" id="KW-0472">Membrane</keyword>
<evidence type="ECO:0000313" key="8">
    <source>
        <dbReference type="EMBL" id="WZX30379.1"/>
    </source>
</evidence>
<dbReference type="PANTHER" id="PTHR23534:SF1">
    <property type="entry name" value="MAJOR FACILITATOR SUPERFAMILY PROTEIN"/>
    <property type="match status" value="1"/>
</dbReference>
<evidence type="ECO:0000256" key="3">
    <source>
        <dbReference type="ARBA" id="ARBA00022692"/>
    </source>
</evidence>
<dbReference type="Proteomes" id="UP001455384">
    <property type="component" value="Chromosome"/>
</dbReference>
<dbReference type="PANTHER" id="PTHR23534">
    <property type="entry name" value="MFS PERMEASE"/>
    <property type="match status" value="1"/>
</dbReference>
<feature type="transmembrane region" description="Helical" evidence="6">
    <location>
        <begin position="60"/>
        <end position="79"/>
    </location>
</feature>
<evidence type="ECO:0000256" key="2">
    <source>
        <dbReference type="ARBA" id="ARBA00022448"/>
    </source>
</evidence>
<dbReference type="SUPFAM" id="SSF103473">
    <property type="entry name" value="MFS general substrate transporter"/>
    <property type="match status" value="1"/>
</dbReference>
<dbReference type="EMBL" id="CP138333">
    <property type="protein sequence ID" value="WZX30379.1"/>
    <property type="molecule type" value="Genomic_DNA"/>
</dbReference>
<evidence type="ECO:0000256" key="6">
    <source>
        <dbReference type="SAM" id="Phobius"/>
    </source>
</evidence>
<dbReference type="PROSITE" id="PS50850">
    <property type="entry name" value="MFS"/>
    <property type="match status" value="1"/>
</dbReference>
<keyword evidence="4 6" id="KW-1133">Transmembrane helix</keyword>
<feature type="transmembrane region" description="Helical" evidence="6">
    <location>
        <begin position="240"/>
        <end position="260"/>
    </location>
</feature>
<dbReference type="InterPro" id="IPR011701">
    <property type="entry name" value="MFS"/>
</dbReference>
<dbReference type="InterPro" id="IPR020846">
    <property type="entry name" value="MFS_dom"/>
</dbReference>
<evidence type="ECO:0000256" key="4">
    <source>
        <dbReference type="ARBA" id="ARBA00022989"/>
    </source>
</evidence>
<evidence type="ECO:0000256" key="5">
    <source>
        <dbReference type="ARBA" id="ARBA00023136"/>
    </source>
</evidence>
<feature type="transmembrane region" description="Helical" evidence="6">
    <location>
        <begin position="272"/>
        <end position="296"/>
    </location>
</feature>
<feature type="transmembrane region" description="Helical" evidence="6">
    <location>
        <begin position="25"/>
        <end position="48"/>
    </location>
</feature>
<feature type="transmembrane region" description="Helical" evidence="6">
    <location>
        <begin position="184"/>
        <end position="206"/>
    </location>
</feature>
<protein>
    <submittedName>
        <fullName evidence="8">MFS transporter</fullName>
    </submittedName>
</protein>
<feature type="transmembrane region" description="Helical" evidence="6">
    <location>
        <begin position="148"/>
        <end position="172"/>
    </location>
</feature>
<proteinExistence type="predicted"/>
<feature type="transmembrane region" description="Helical" evidence="6">
    <location>
        <begin position="368"/>
        <end position="389"/>
    </location>
</feature>
<keyword evidence="3 6" id="KW-0812">Transmembrane</keyword>